<comment type="catalytic activity">
    <reaction evidence="10 11">
        <text>N(6)-L-threonylcarbamoyladenosine(37) in tRNA + (sulfur carrier)-SH + AH2 + 2 S-adenosyl-L-methionine = 2-methylsulfanyl-N(6)-L-threonylcarbamoyladenosine(37) in tRNA + (sulfur carrier)-H + 5'-deoxyadenosine + L-methionine + A + S-adenosyl-L-homocysteine + 2 H(+)</text>
        <dbReference type="Rhea" id="RHEA:37075"/>
        <dbReference type="Rhea" id="RHEA-COMP:10163"/>
        <dbReference type="Rhea" id="RHEA-COMP:11092"/>
        <dbReference type="Rhea" id="RHEA-COMP:14737"/>
        <dbReference type="Rhea" id="RHEA-COMP:14739"/>
        <dbReference type="ChEBI" id="CHEBI:13193"/>
        <dbReference type="ChEBI" id="CHEBI:15378"/>
        <dbReference type="ChEBI" id="CHEBI:17319"/>
        <dbReference type="ChEBI" id="CHEBI:17499"/>
        <dbReference type="ChEBI" id="CHEBI:29917"/>
        <dbReference type="ChEBI" id="CHEBI:57844"/>
        <dbReference type="ChEBI" id="CHEBI:57856"/>
        <dbReference type="ChEBI" id="CHEBI:59789"/>
        <dbReference type="ChEBI" id="CHEBI:64428"/>
        <dbReference type="ChEBI" id="CHEBI:74418"/>
        <dbReference type="ChEBI" id="CHEBI:74420"/>
        <dbReference type="EC" id="2.8.4.5"/>
    </reaction>
</comment>
<comment type="function">
    <text evidence="1 11">Catalyzes the methylthiolation of N6-threonylcarbamoyladenosine (t(6)A), leading to the formation of 2-methylthio-N6-threonylcarbamoyladenosine (ms(2)t(6)A) at position 37 in tRNAs that read codons beginning with adenine.</text>
</comment>
<evidence type="ECO:0000256" key="5">
    <source>
        <dbReference type="ARBA" id="ARBA00022691"/>
    </source>
</evidence>
<dbReference type="SMART" id="SM00729">
    <property type="entry name" value="Elp3"/>
    <property type="match status" value="1"/>
</dbReference>
<keyword evidence="9 11" id="KW-0411">Iron-sulfur</keyword>
<dbReference type="Proteomes" id="UP000245657">
    <property type="component" value="Unassembled WGS sequence"/>
</dbReference>
<organism evidence="15 16">
    <name type="scientific">Methanospirillum lacunae</name>
    <dbReference type="NCBI Taxonomy" id="668570"/>
    <lineage>
        <taxon>Archaea</taxon>
        <taxon>Methanobacteriati</taxon>
        <taxon>Methanobacteriota</taxon>
        <taxon>Stenosarchaea group</taxon>
        <taxon>Methanomicrobia</taxon>
        <taxon>Methanomicrobiales</taxon>
        <taxon>Methanospirillaceae</taxon>
        <taxon>Methanospirillum</taxon>
    </lineage>
</organism>
<dbReference type="InterPro" id="IPR020612">
    <property type="entry name" value="Methylthiotransferase_CS"/>
</dbReference>
<dbReference type="NCBIfam" id="TIGR01578">
    <property type="entry name" value="MiaB-like-B"/>
    <property type="match status" value="1"/>
</dbReference>
<evidence type="ECO:0000259" key="12">
    <source>
        <dbReference type="PROSITE" id="PS50926"/>
    </source>
</evidence>
<dbReference type="Pfam" id="PF04055">
    <property type="entry name" value="Radical_SAM"/>
    <property type="match status" value="1"/>
</dbReference>
<dbReference type="SUPFAM" id="SSF102114">
    <property type="entry name" value="Radical SAM enzymes"/>
    <property type="match status" value="1"/>
</dbReference>
<keyword evidence="4 11" id="KW-0808">Transferase</keyword>
<dbReference type="InterPro" id="IPR007197">
    <property type="entry name" value="rSAM"/>
</dbReference>
<dbReference type="GO" id="GO:0046872">
    <property type="term" value="F:metal ion binding"/>
    <property type="evidence" value="ECO:0007669"/>
    <property type="project" value="UniProtKB-UniRule"/>
</dbReference>
<dbReference type="InterPro" id="IPR023404">
    <property type="entry name" value="rSAM_horseshoe"/>
</dbReference>
<accession>A0A2V2MUC4</accession>
<evidence type="ECO:0000256" key="9">
    <source>
        <dbReference type="ARBA" id="ARBA00023014"/>
    </source>
</evidence>
<dbReference type="InterPro" id="IPR006466">
    <property type="entry name" value="MiaB-like_arc_euk"/>
</dbReference>
<dbReference type="SFLD" id="SFLDG01082">
    <property type="entry name" value="B12-binding_domain_containing"/>
    <property type="match status" value="1"/>
</dbReference>
<dbReference type="InterPro" id="IPR038135">
    <property type="entry name" value="Methylthiotransferase_N_sf"/>
</dbReference>
<feature type="domain" description="MTTase N-terminal" evidence="13">
    <location>
        <begin position="21"/>
        <end position="127"/>
    </location>
</feature>
<proteinExistence type="inferred from homology"/>
<feature type="domain" description="Radical SAM core" evidence="14">
    <location>
        <begin position="126"/>
        <end position="356"/>
    </location>
</feature>
<evidence type="ECO:0000256" key="6">
    <source>
        <dbReference type="ARBA" id="ARBA00022694"/>
    </source>
</evidence>
<dbReference type="Gene3D" id="3.40.50.12160">
    <property type="entry name" value="Methylthiotransferase, N-terminal domain"/>
    <property type="match status" value="1"/>
</dbReference>
<evidence type="ECO:0000313" key="16">
    <source>
        <dbReference type="Proteomes" id="UP000245657"/>
    </source>
</evidence>
<dbReference type="InterPro" id="IPR006638">
    <property type="entry name" value="Elp3/MiaA/NifB-like_rSAM"/>
</dbReference>
<dbReference type="Pfam" id="PF00919">
    <property type="entry name" value="UPF0004"/>
    <property type="match status" value="1"/>
</dbReference>
<dbReference type="PROSITE" id="PS01278">
    <property type="entry name" value="MTTASE_RADICAL"/>
    <property type="match status" value="1"/>
</dbReference>
<keyword evidence="6 11" id="KW-0819">tRNA processing</keyword>
<dbReference type="CDD" id="cd01335">
    <property type="entry name" value="Radical_SAM"/>
    <property type="match status" value="1"/>
</dbReference>
<dbReference type="PROSITE" id="PS50926">
    <property type="entry name" value="TRAM"/>
    <property type="match status" value="1"/>
</dbReference>
<evidence type="ECO:0000256" key="10">
    <source>
        <dbReference type="ARBA" id="ARBA00051661"/>
    </source>
</evidence>
<dbReference type="GO" id="GO:0051539">
    <property type="term" value="F:4 iron, 4 sulfur cluster binding"/>
    <property type="evidence" value="ECO:0007669"/>
    <property type="project" value="UniProtKB-UniRule"/>
</dbReference>
<evidence type="ECO:0000256" key="8">
    <source>
        <dbReference type="ARBA" id="ARBA00023004"/>
    </source>
</evidence>
<evidence type="ECO:0000256" key="11">
    <source>
        <dbReference type="RuleBase" id="RU368081"/>
    </source>
</evidence>
<dbReference type="InterPro" id="IPR058240">
    <property type="entry name" value="rSAM_sf"/>
</dbReference>
<dbReference type="PANTHER" id="PTHR11918">
    <property type="entry name" value="RADICAL SAM PROTEINS"/>
    <property type="match status" value="1"/>
</dbReference>
<dbReference type="OrthoDB" id="372134at2157"/>
<comment type="caution">
    <text evidence="15">The sequence shown here is derived from an EMBL/GenBank/DDBJ whole genome shotgun (WGS) entry which is preliminary data.</text>
</comment>
<dbReference type="EMBL" id="QGMY01000017">
    <property type="protein sequence ID" value="PWR69910.1"/>
    <property type="molecule type" value="Genomic_DNA"/>
</dbReference>
<evidence type="ECO:0000256" key="1">
    <source>
        <dbReference type="ARBA" id="ARBA00002399"/>
    </source>
</evidence>
<dbReference type="GeneID" id="97547425"/>
<dbReference type="InterPro" id="IPR002792">
    <property type="entry name" value="TRAM_dom"/>
</dbReference>
<name>A0A2V2MUC4_9EURY</name>
<dbReference type="PROSITE" id="PS51918">
    <property type="entry name" value="RADICAL_SAM"/>
    <property type="match status" value="1"/>
</dbReference>
<keyword evidence="5 11" id="KW-0949">S-adenosyl-L-methionine</keyword>
<comment type="similarity">
    <text evidence="2 11">Belongs to the methylthiotransferase family. CDKAL1 subfamily.</text>
</comment>
<dbReference type="EC" id="2.8.4.5" evidence="11"/>
<keyword evidence="8 11" id="KW-0408">Iron</keyword>
<evidence type="ECO:0000256" key="4">
    <source>
        <dbReference type="ARBA" id="ARBA00022679"/>
    </source>
</evidence>
<protein>
    <recommendedName>
        <fullName evidence="11">tRNA-t(6)A37 methylthiotransferase</fullName>
        <ecNumber evidence="11">2.8.4.5</ecNumber>
    </recommendedName>
</protein>
<evidence type="ECO:0000256" key="3">
    <source>
        <dbReference type="ARBA" id="ARBA00022485"/>
    </source>
</evidence>
<sequence length="422" mass="46625">MGELSGESFTYPSWVQALSGQKICILTFGCTYNEGDSDRLRQILTRVGSLFVEDPQDADAVILNTCIVIEKTERKMIRLLKDMEGQEIWVTGCLPGARAAILTEFPNVRVLSPDSIHAVDLDHNVAPSGPITVVQIGSGCLGHCTYCITRHARGHIKSNPIEEILSQIRAAVLGGAVEIRLTGQDLSAYGYDWGTPSLHILLQAIGEIEGTFFVRLGMMNPATLLPIIHEVADALDNDHFFSFVHLPVQSGSDHVLNRMGREYDHSTYLMLVDILRKKNPEISIATDLIVGFAAESEDEFKETCDLLVTLQPDGINVTRYSFRPGSTAPRVGELPDRIRKDRSRELIRIGYGILKEKKSALVGKTGEVVITEKLREGTVMGRTRSYTGIVIAEDLPVGSRHLAEFTGERTHYLTGRVVRSLL</sequence>
<dbReference type="InterPro" id="IPR013848">
    <property type="entry name" value="Methylthiotransferase_N"/>
</dbReference>
<keyword evidence="7 11" id="KW-0479">Metal-binding</keyword>
<dbReference type="PANTHER" id="PTHR11918:SF45">
    <property type="entry name" value="THREONYLCARBAMOYLADENOSINE TRNA METHYLTHIOTRANSFERASE"/>
    <property type="match status" value="1"/>
</dbReference>
<dbReference type="RefSeq" id="WP_109969975.1">
    <property type="nucleotide sequence ID" value="NZ_CP176093.1"/>
</dbReference>
<comment type="cofactor">
    <cofactor evidence="11">
        <name>[4Fe-4S] cluster</name>
        <dbReference type="ChEBI" id="CHEBI:49883"/>
    </cofactor>
    <text evidence="11">Binds 1 or 2 [4Fe-4S] cluster. One cluster is coordinated with 3 cysteines and an exchangeable S-adenosyl-L-methionine.</text>
</comment>
<gene>
    <name evidence="15" type="ORF">DK846_15850</name>
</gene>
<reference evidence="15 16" key="1">
    <citation type="submission" date="2018-05" db="EMBL/GenBank/DDBJ databases">
        <title>Draft genome of Methanospirillum lacunae Ki8-1.</title>
        <authorList>
            <person name="Dueholm M.S."/>
            <person name="Nielsen P.H."/>
            <person name="Bakmann L.F."/>
            <person name="Otzen D.E."/>
        </authorList>
    </citation>
    <scope>NUCLEOTIDE SEQUENCE [LARGE SCALE GENOMIC DNA]</scope>
    <source>
        <strain evidence="15 16">Ki8-1</strain>
    </source>
</reference>
<evidence type="ECO:0000256" key="7">
    <source>
        <dbReference type="ARBA" id="ARBA00022723"/>
    </source>
</evidence>
<evidence type="ECO:0000259" key="13">
    <source>
        <dbReference type="PROSITE" id="PS51449"/>
    </source>
</evidence>
<dbReference type="GO" id="GO:0035598">
    <property type="term" value="F:tRNA (N(6)-L-threonylcarbamoyladenosine(37)-C(2))-methylthiotransferase activity"/>
    <property type="evidence" value="ECO:0007669"/>
    <property type="project" value="UniProtKB-UniRule"/>
</dbReference>
<feature type="domain" description="TRAM" evidence="12">
    <location>
        <begin position="359"/>
        <end position="419"/>
    </location>
</feature>
<keyword evidence="3 11" id="KW-0004">4Fe-4S</keyword>
<dbReference type="Gene3D" id="3.80.30.20">
    <property type="entry name" value="tm_1862 like domain"/>
    <property type="match status" value="1"/>
</dbReference>
<dbReference type="PROSITE" id="PS51449">
    <property type="entry name" value="MTTASE_N"/>
    <property type="match status" value="1"/>
</dbReference>
<keyword evidence="16" id="KW-1185">Reference proteome</keyword>
<dbReference type="AlphaFoldDB" id="A0A2V2MUC4"/>
<evidence type="ECO:0000313" key="15">
    <source>
        <dbReference type="EMBL" id="PWR69910.1"/>
    </source>
</evidence>
<evidence type="ECO:0000259" key="14">
    <source>
        <dbReference type="PROSITE" id="PS51918"/>
    </source>
</evidence>
<evidence type="ECO:0000256" key="2">
    <source>
        <dbReference type="ARBA" id="ARBA00008616"/>
    </source>
</evidence>
<dbReference type="SFLD" id="SFLDS00029">
    <property type="entry name" value="Radical_SAM"/>
    <property type="match status" value="1"/>
</dbReference>